<gene>
    <name evidence="13" type="ORF">FSB_LOCUS22678</name>
</gene>
<dbReference type="SUPFAM" id="SSF48537">
    <property type="entry name" value="Phospholipase C/P1 nuclease"/>
    <property type="match status" value="1"/>
</dbReference>
<comment type="subunit">
    <text evidence="3">Monomer.</text>
</comment>
<protein>
    <recommendedName>
        <fullName evidence="4">Aspergillus nuclease S1</fullName>
        <ecNumber evidence="4">3.1.30.1</ecNumber>
    </recommendedName>
</protein>
<feature type="signal peptide" evidence="12">
    <location>
        <begin position="1"/>
        <end position="23"/>
    </location>
</feature>
<comment type="catalytic activity">
    <reaction evidence="1">
        <text>Endonucleolytic cleavage to 5'-phosphomononucleotide and 5'-phosphooligonucleotide end-products.</text>
        <dbReference type="EC" id="3.1.30.1"/>
    </reaction>
</comment>
<evidence type="ECO:0000256" key="9">
    <source>
        <dbReference type="ARBA" id="ARBA00022801"/>
    </source>
</evidence>
<keyword evidence="8" id="KW-0255">Endonuclease</keyword>
<keyword evidence="9" id="KW-0378">Hydrolase</keyword>
<dbReference type="GO" id="GO:0004521">
    <property type="term" value="F:RNA endonuclease activity"/>
    <property type="evidence" value="ECO:0007669"/>
    <property type="project" value="UniProtKB-ARBA"/>
</dbReference>
<keyword evidence="11" id="KW-0325">Glycoprotein</keyword>
<evidence type="ECO:0000256" key="4">
    <source>
        <dbReference type="ARBA" id="ARBA00012562"/>
    </source>
</evidence>
<dbReference type="InterPro" id="IPR003154">
    <property type="entry name" value="S1/P1nuclease"/>
</dbReference>
<dbReference type="GO" id="GO:0046872">
    <property type="term" value="F:metal ion binding"/>
    <property type="evidence" value="ECO:0007669"/>
    <property type="project" value="UniProtKB-KW"/>
</dbReference>
<dbReference type="GO" id="GO:0003676">
    <property type="term" value="F:nucleic acid binding"/>
    <property type="evidence" value="ECO:0007669"/>
    <property type="project" value="InterPro"/>
</dbReference>
<dbReference type="GO" id="GO:0000014">
    <property type="term" value="F:single-stranded DNA endodeoxyribonuclease activity"/>
    <property type="evidence" value="ECO:0007669"/>
    <property type="project" value="UniProtKB-ARBA"/>
</dbReference>
<accession>A0A2N9FW07</accession>
<keyword evidence="7 12" id="KW-0732">Signal</keyword>
<keyword evidence="5" id="KW-0540">Nuclease</keyword>
<dbReference type="Gene3D" id="1.10.575.10">
    <property type="entry name" value="P1 Nuclease"/>
    <property type="match status" value="1"/>
</dbReference>
<evidence type="ECO:0000256" key="10">
    <source>
        <dbReference type="ARBA" id="ARBA00023157"/>
    </source>
</evidence>
<comment type="similarity">
    <text evidence="2">Belongs to the nuclease type I family.</text>
</comment>
<evidence type="ECO:0000256" key="12">
    <source>
        <dbReference type="SAM" id="SignalP"/>
    </source>
</evidence>
<organism evidence="13">
    <name type="scientific">Fagus sylvatica</name>
    <name type="common">Beechnut</name>
    <dbReference type="NCBI Taxonomy" id="28930"/>
    <lineage>
        <taxon>Eukaryota</taxon>
        <taxon>Viridiplantae</taxon>
        <taxon>Streptophyta</taxon>
        <taxon>Embryophyta</taxon>
        <taxon>Tracheophyta</taxon>
        <taxon>Spermatophyta</taxon>
        <taxon>Magnoliopsida</taxon>
        <taxon>eudicotyledons</taxon>
        <taxon>Gunneridae</taxon>
        <taxon>Pentapetalae</taxon>
        <taxon>rosids</taxon>
        <taxon>fabids</taxon>
        <taxon>Fagales</taxon>
        <taxon>Fagaceae</taxon>
        <taxon>Fagus</taxon>
    </lineage>
</organism>
<feature type="chain" id="PRO_5015003142" description="Aspergillus nuclease S1" evidence="12">
    <location>
        <begin position="24"/>
        <end position="302"/>
    </location>
</feature>
<evidence type="ECO:0000256" key="7">
    <source>
        <dbReference type="ARBA" id="ARBA00022729"/>
    </source>
</evidence>
<name>A0A2N9FW07_FAGSY</name>
<dbReference type="CDD" id="cd11010">
    <property type="entry name" value="S1-P1_nuclease"/>
    <property type="match status" value="1"/>
</dbReference>
<evidence type="ECO:0000256" key="1">
    <source>
        <dbReference type="ARBA" id="ARBA00000245"/>
    </source>
</evidence>
<dbReference type="EC" id="3.1.30.1" evidence="4"/>
<dbReference type="GO" id="GO:0006308">
    <property type="term" value="P:DNA catabolic process"/>
    <property type="evidence" value="ECO:0007669"/>
    <property type="project" value="InterPro"/>
</dbReference>
<evidence type="ECO:0000256" key="5">
    <source>
        <dbReference type="ARBA" id="ARBA00022722"/>
    </source>
</evidence>
<dbReference type="InterPro" id="IPR008947">
    <property type="entry name" value="PLipase_C/P1_nuclease_dom_sf"/>
</dbReference>
<evidence type="ECO:0000256" key="3">
    <source>
        <dbReference type="ARBA" id="ARBA00011245"/>
    </source>
</evidence>
<evidence type="ECO:0000256" key="2">
    <source>
        <dbReference type="ARBA" id="ARBA00009547"/>
    </source>
</evidence>
<dbReference type="PANTHER" id="PTHR33146">
    <property type="entry name" value="ENDONUCLEASE 4"/>
    <property type="match status" value="1"/>
</dbReference>
<evidence type="ECO:0000256" key="8">
    <source>
        <dbReference type="ARBA" id="ARBA00022759"/>
    </source>
</evidence>
<dbReference type="FunFam" id="1.10.575.10:FF:000002">
    <property type="entry name" value="Endonuclease 2"/>
    <property type="match status" value="1"/>
</dbReference>
<dbReference type="AlphaFoldDB" id="A0A2N9FW07"/>
<reference evidence="13" key="1">
    <citation type="submission" date="2018-02" db="EMBL/GenBank/DDBJ databases">
        <authorList>
            <person name="Cohen D.B."/>
            <person name="Kent A.D."/>
        </authorList>
    </citation>
    <scope>NUCLEOTIDE SEQUENCE</scope>
</reference>
<evidence type="ECO:0000256" key="11">
    <source>
        <dbReference type="ARBA" id="ARBA00023180"/>
    </source>
</evidence>
<evidence type="ECO:0000313" key="13">
    <source>
        <dbReference type="EMBL" id="SPC94796.1"/>
    </source>
</evidence>
<proteinExistence type="inferred from homology"/>
<sequence length="302" mass="34091">MECCKFLLVAIVSVVLLFPVIDAWGNDGHYIVCNVAQSRLSKAAAGIVEELLPKFAENDLGSVCKWADQVKFHYPWSRSLHYVNTPDVCNYNFASESHFSLAFFSFWAVGGDCKDENEEKGRCVVGAVQNYTSQLVDSRSNAASSYNLTEALMFFSHFMGDVHQPLHAGFASDKGGNTIEVHWFTRKQNLHHIWDNNIIETAQERFYSSNLVDQIDAIQQNITTDWADQVKTWENCSYTDTTCANVYASESIEAACEWAYKDVSEGSTLEDDYFLSRLPIVNKRLAQAGVRLAAILNHYFDK</sequence>
<dbReference type="PANTHER" id="PTHR33146:SF27">
    <property type="entry name" value="ENDONUCLEASE 2"/>
    <property type="match status" value="1"/>
</dbReference>
<dbReference type="EMBL" id="OIVN01001513">
    <property type="protein sequence ID" value="SPC94796.1"/>
    <property type="molecule type" value="Genomic_DNA"/>
</dbReference>
<keyword evidence="10" id="KW-1015">Disulfide bond</keyword>
<evidence type="ECO:0000256" key="6">
    <source>
        <dbReference type="ARBA" id="ARBA00022723"/>
    </source>
</evidence>
<keyword evidence="6" id="KW-0479">Metal-binding</keyword>
<dbReference type="Pfam" id="PF02265">
    <property type="entry name" value="S1-P1_nuclease"/>
    <property type="match status" value="1"/>
</dbReference>